<evidence type="ECO:0000256" key="1">
    <source>
        <dbReference type="SAM" id="Phobius"/>
    </source>
</evidence>
<organism evidence="2 3">
    <name type="scientific">Raoultella planticola</name>
    <name type="common">Klebsiella planticola</name>
    <dbReference type="NCBI Taxonomy" id="575"/>
    <lineage>
        <taxon>Bacteria</taxon>
        <taxon>Pseudomonadati</taxon>
        <taxon>Pseudomonadota</taxon>
        <taxon>Gammaproteobacteria</taxon>
        <taxon>Enterobacterales</taxon>
        <taxon>Enterobacteriaceae</taxon>
        <taxon>Klebsiella/Raoultella group</taxon>
        <taxon>Raoultella</taxon>
    </lineage>
</organism>
<keyword evidence="1" id="KW-0472">Membrane</keyword>
<evidence type="ECO:0000313" key="2">
    <source>
        <dbReference type="EMBL" id="VFS64913.1"/>
    </source>
</evidence>
<gene>
    <name evidence="2" type="ORF">NCTC12998_02744</name>
</gene>
<feature type="transmembrane region" description="Helical" evidence="1">
    <location>
        <begin position="12"/>
        <end position="32"/>
    </location>
</feature>
<dbReference type="EMBL" id="CAADJE010000022">
    <property type="protein sequence ID" value="VFS64913.1"/>
    <property type="molecule type" value="Genomic_DNA"/>
</dbReference>
<sequence length="172" mass="20428">MHELLRKKHSRTKFIIVFVLVVLLILLARYFALPFFYPTQSADLGGFFATISNGLLSSLTVTFLIGLFMFWIQPEAESNAKIEIAYPKELPELFNVAFLRSEIWYYKGGCGRYFEQLRYQIWRSRRERSPNQKRYWLLSLIQVILIYVKNMPYTEVVPHLKKLKVDLGQLRR</sequence>
<dbReference type="AlphaFoldDB" id="A0A485AY64"/>
<dbReference type="Proteomes" id="UP000345637">
    <property type="component" value="Unassembled WGS sequence"/>
</dbReference>
<feature type="transmembrane region" description="Helical" evidence="1">
    <location>
        <begin position="44"/>
        <end position="72"/>
    </location>
</feature>
<keyword evidence="1" id="KW-1133">Transmembrane helix</keyword>
<keyword evidence="1" id="KW-0812">Transmembrane</keyword>
<evidence type="ECO:0000313" key="3">
    <source>
        <dbReference type="Proteomes" id="UP000345637"/>
    </source>
</evidence>
<proteinExistence type="predicted"/>
<name>A0A485AY64_RAOPL</name>
<accession>A0A485AY64</accession>
<feature type="transmembrane region" description="Helical" evidence="1">
    <location>
        <begin position="135"/>
        <end position="153"/>
    </location>
</feature>
<reference evidence="2 3" key="1">
    <citation type="submission" date="2019-03" db="EMBL/GenBank/DDBJ databases">
        <authorList>
            <consortium name="Pathogen Informatics"/>
        </authorList>
    </citation>
    <scope>NUCLEOTIDE SEQUENCE [LARGE SCALE GENOMIC DNA]</scope>
    <source>
        <strain evidence="2 3">NCTC12998</strain>
    </source>
</reference>
<protein>
    <submittedName>
        <fullName evidence="2">Uncharacterized protein</fullName>
    </submittedName>
</protein>